<name>A0A0V0SFB4_9BILA</name>
<dbReference type="AlphaFoldDB" id="A0A0V0SFB4"/>
<reference evidence="1 2" key="1">
    <citation type="submission" date="2015-01" db="EMBL/GenBank/DDBJ databases">
        <title>Evolution of Trichinella species and genotypes.</title>
        <authorList>
            <person name="Korhonen P.K."/>
            <person name="Edoardo P."/>
            <person name="Giuseppe L.R."/>
            <person name="Gasser R.B."/>
        </authorList>
    </citation>
    <scope>NUCLEOTIDE SEQUENCE [LARGE SCALE GENOMIC DNA]</scope>
    <source>
        <strain evidence="1">ISS37</strain>
    </source>
</reference>
<evidence type="ECO:0000313" key="2">
    <source>
        <dbReference type="Proteomes" id="UP000054630"/>
    </source>
</evidence>
<evidence type="ECO:0000313" key="1">
    <source>
        <dbReference type="EMBL" id="KRX25302.1"/>
    </source>
</evidence>
<dbReference type="STRING" id="6336.A0A0V0SFB4"/>
<keyword evidence="2" id="KW-1185">Reference proteome</keyword>
<proteinExistence type="predicted"/>
<accession>A0A0V0SFB4</accession>
<comment type="caution">
    <text evidence="1">The sequence shown here is derived from an EMBL/GenBank/DDBJ whole genome shotgun (WGS) entry which is preliminary data.</text>
</comment>
<dbReference type="EMBL" id="JYDL01000012">
    <property type="protein sequence ID" value="KRX25302.1"/>
    <property type="molecule type" value="Genomic_DNA"/>
</dbReference>
<dbReference type="Proteomes" id="UP000054630">
    <property type="component" value="Unassembled WGS sequence"/>
</dbReference>
<protein>
    <submittedName>
        <fullName evidence="1">Uncharacterized protein</fullName>
    </submittedName>
</protein>
<sequence>MSDSKEAVIKTSDAAVVSEGGYSLPCCVGGLSRSIWILWRHDRPTKFEENWLKGMKHLEIVTTRFDLFKVIVNITAPLEKPTKPLQLIYEHLFICYLKYKFIFYSIPFLN</sequence>
<organism evidence="1 2">
    <name type="scientific">Trichinella nelsoni</name>
    <dbReference type="NCBI Taxonomy" id="6336"/>
    <lineage>
        <taxon>Eukaryota</taxon>
        <taxon>Metazoa</taxon>
        <taxon>Ecdysozoa</taxon>
        <taxon>Nematoda</taxon>
        <taxon>Enoplea</taxon>
        <taxon>Dorylaimia</taxon>
        <taxon>Trichinellida</taxon>
        <taxon>Trichinellidae</taxon>
        <taxon>Trichinella</taxon>
    </lineage>
</organism>
<dbReference type="OrthoDB" id="10469885at2759"/>
<gene>
    <name evidence="1" type="ORF">T07_9591</name>
</gene>